<proteinExistence type="predicted"/>
<feature type="DNA-binding region" description="OmpR/PhoB-type" evidence="7">
    <location>
        <begin position="122"/>
        <end position="216"/>
    </location>
</feature>
<evidence type="ECO:0000256" key="1">
    <source>
        <dbReference type="ARBA" id="ARBA00022553"/>
    </source>
</evidence>
<dbReference type="STRING" id="120956.SAMN05421791_1019"/>
<evidence type="ECO:0000313" key="11">
    <source>
        <dbReference type="Proteomes" id="UP000199708"/>
    </source>
</evidence>
<reference evidence="10 11" key="1">
    <citation type="submission" date="2016-10" db="EMBL/GenBank/DDBJ databases">
        <authorList>
            <person name="de Groot N.N."/>
        </authorList>
    </citation>
    <scope>NUCLEOTIDE SEQUENCE [LARGE SCALE GENOMIC DNA]</scope>
    <source>
        <strain evidence="10 11">ATCC BAA-466</strain>
    </source>
</reference>
<evidence type="ECO:0000259" key="8">
    <source>
        <dbReference type="PROSITE" id="PS50110"/>
    </source>
</evidence>
<dbReference type="PANTHER" id="PTHR48111">
    <property type="entry name" value="REGULATOR OF RPOS"/>
    <property type="match status" value="1"/>
</dbReference>
<keyword evidence="5" id="KW-0804">Transcription</keyword>
<accession>A0A1G7NX08</accession>
<protein>
    <submittedName>
        <fullName evidence="10">DNA-binding response regulator, OmpR family, contains REC and winged-helix (WHTH) domain</fullName>
    </submittedName>
</protein>
<dbReference type="SUPFAM" id="SSF52172">
    <property type="entry name" value="CheY-like"/>
    <property type="match status" value="1"/>
</dbReference>
<evidence type="ECO:0000256" key="3">
    <source>
        <dbReference type="ARBA" id="ARBA00023015"/>
    </source>
</evidence>
<feature type="domain" description="Response regulatory" evidence="8">
    <location>
        <begin position="3"/>
        <end position="114"/>
    </location>
</feature>
<gene>
    <name evidence="10" type="ORF">SAMN05421791_1019</name>
</gene>
<dbReference type="GO" id="GO:0000156">
    <property type="term" value="F:phosphorelay response regulator activity"/>
    <property type="evidence" value="ECO:0007669"/>
    <property type="project" value="TreeGrafter"/>
</dbReference>
<evidence type="ECO:0000256" key="5">
    <source>
        <dbReference type="ARBA" id="ARBA00023163"/>
    </source>
</evidence>
<dbReference type="GO" id="GO:0006355">
    <property type="term" value="P:regulation of DNA-templated transcription"/>
    <property type="evidence" value="ECO:0007669"/>
    <property type="project" value="InterPro"/>
</dbReference>
<dbReference type="Gene3D" id="3.40.50.2300">
    <property type="match status" value="1"/>
</dbReference>
<keyword evidence="3" id="KW-0805">Transcription regulation</keyword>
<dbReference type="GO" id="GO:0032993">
    <property type="term" value="C:protein-DNA complex"/>
    <property type="evidence" value="ECO:0007669"/>
    <property type="project" value="TreeGrafter"/>
</dbReference>
<evidence type="ECO:0000256" key="4">
    <source>
        <dbReference type="ARBA" id="ARBA00023125"/>
    </source>
</evidence>
<dbReference type="OrthoDB" id="9790442at2"/>
<feature type="modified residue" description="4-aspartylphosphate" evidence="6">
    <location>
        <position position="51"/>
    </location>
</feature>
<sequence length="216" mass="25324">MNKVLIIEDNIEIANQIQNYLLSHDYLADIAHSYYEALEKINITYDVALLDINLPDKEGHHLVEQLKVKDIRVIITSVKNDEDFIIRLLDSGGDDYLIKPFSLAILRARLDAVLRTIPLTESKTLAYKDIEIDLTRSQVHYHHQSVNLTALEYEILLLFLKNPHRVYTRSHLMQMFWEDRDKYVNDNTLTSTIKRIREKLDKDVITTIRGIGYRMD</sequence>
<dbReference type="EMBL" id="FNCK01000001">
    <property type="protein sequence ID" value="SDF77740.1"/>
    <property type="molecule type" value="Genomic_DNA"/>
</dbReference>
<keyword evidence="4 7" id="KW-0238">DNA-binding</keyword>
<dbReference type="GO" id="GO:0000976">
    <property type="term" value="F:transcription cis-regulatory region binding"/>
    <property type="evidence" value="ECO:0007669"/>
    <property type="project" value="TreeGrafter"/>
</dbReference>
<evidence type="ECO:0000256" key="7">
    <source>
        <dbReference type="PROSITE-ProRule" id="PRU01091"/>
    </source>
</evidence>
<dbReference type="CDD" id="cd00383">
    <property type="entry name" value="trans_reg_C"/>
    <property type="match status" value="1"/>
</dbReference>
<dbReference type="Pfam" id="PF00072">
    <property type="entry name" value="Response_reg"/>
    <property type="match status" value="1"/>
</dbReference>
<dbReference type="GO" id="GO:0005829">
    <property type="term" value="C:cytosol"/>
    <property type="evidence" value="ECO:0007669"/>
    <property type="project" value="TreeGrafter"/>
</dbReference>
<dbReference type="PANTHER" id="PTHR48111:SF1">
    <property type="entry name" value="TWO-COMPONENT RESPONSE REGULATOR ORR33"/>
    <property type="match status" value="1"/>
</dbReference>
<evidence type="ECO:0000259" key="9">
    <source>
        <dbReference type="PROSITE" id="PS51755"/>
    </source>
</evidence>
<dbReference type="SMART" id="SM00448">
    <property type="entry name" value="REC"/>
    <property type="match status" value="1"/>
</dbReference>
<dbReference type="InterPro" id="IPR001867">
    <property type="entry name" value="OmpR/PhoB-type_DNA-bd"/>
</dbReference>
<dbReference type="InterPro" id="IPR036388">
    <property type="entry name" value="WH-like_DNA-bd_sf"/>
</dbReference>
<dbReference type="InterPro" id="IPR001789">
    <property type="entry name" value="Sig_transdc_resp-reg_receiver"/>
</dbReference>
<dbReference type="Pfam" id="PF00486">
    <property type="entry name" value="Trans_reg_C"/>
    <property type="match status" value="1"/>
</dbReference>
<dbReference type="AlphaFoldDB" id="A0A1G7NX08"/>
<feature type="domain" description="OmpR/PhoB-type" evidence="9">
    <location>
        <begin position="122"/>
        <end position="216"/>
    </location>
</feature>
<dbReference type="Proteomes" id="UP000199708">
    <property type="component" value="Unassembled WGS sequence"/>
</dbReference>
<organism evidence="10 11">
    <name type="scientific">Facklamia miroungae</name>
    <dbReference type="NCBI Taxonomy" id="120956"/>
    <lineage>
        <taxon>Bacteria</taxon>
        <taxon>Bacillati</taxon>
        <taxon>Bacillota</taxon>
        <taxon>Bacilli</taxon>
        <taxon>Lactobacillales</taxon>
        <taxon>Aerococcaceae</taxon>
        <taxon>Facklamia</taxon>
    </lineage>
</organism>
<evidence type="ECO:0000256" key="2">
    <source>
        <dbReference type="ARBA" id="ARBA00023012"/>
    </source>
</evidence>
<dbReference type="PROSITE" id="PS51755">
    <property type="entry name" value="OMPR_PHOB"/>
    <property type="match status" value="1"/>
</dbReference>
<name>A0A1G7NX08_9LACT</name>
<keyword evidence="2" id="KW-0902">Two-component regulatory system</keyword>
<evidence type="ECO:0000256" key="6">
    <source>
        <dbReference type="PROSITE-ProRule" id="PRU00169"/>
    </source>
</evidence>
<dbReference type="Gene3D" id="1.10.10.10">
    <property type="entry name" value="Winged helix-like DNA-binding domain superfamily/Winged helix DNA-binding domain"/>
    <property type="match status" value="1"/>
</dbReference>
<keyword evidence="1 6" id="KW-0597">Phosphoprotein</keyword>
<dbReference type="PROSITE" id="PS50110">
    <property type="entry name" value="RESPONSE_REGULATORY"/>
    <property type="match status" value="1"/>
</dbReference>
<dbReference type="InterPro" id="IPR011006">
    <property type="entry name" value="CheY-like_superfamily"/>
</dbReference>
<dbReference type="RefSeq" id="WP_090288722.1">
    <property type="nucleotide sequence ID" value="NZ_FNCK01000001.1"/>
</dbReference>
<keyword evidence="11" id="KW-1185">Reference proteome</keyword>
<dbReference type="InterPro" id="IPR039420">
    <property type="entry name" value="WalR-like"/>
</dbReference>
<dbReference type="SMART" id="SM00862">
    <property type="entry name" value="Trans_reg_C"/>
    <property type="match status" value="1"/>
</dbReference>
<evidence type="ECO:0000313" key="10">
    <source>
        <dbReference type="EMBL" id="SDF77740.1"/>
    </source>
</evidence>